<sequence>MTNGSYECLLACDHRESGSVDTTTLINIVGAAEDCGIRFHPYHLQDKGRVGMRTYRKLEGREITTAPTGKGHPLTKNQVIPISDEEPRNGQTHPPPGVRTASVSRRAESCGRLLPARRWPGPGEAIRTRAPGPQVPPMAAIAEHAWPGHANAWACSHARRRPDEIRPRNCCCEQPRRRSRARQAKELLAPPVEVTEEEISGAAGQGSSSGELSAGRGHRWKALRGRDFAQMCESDVDLCASA</sequence>
<dbReference type="AlphaFoldDB" id="K4QUN1"/>
<name>K4QUN1_STRDJ</name>
<reference evidence="2 3" key="1">
    <citation type="journal article" date="2012" name="J. Bacteriol.">
        <title>Genome sequence of the bacterium Streptomyces davawensis JCM 4913 and heterologous production of the unique antibiotic roseoflavin.</title>
        <authorList>
            <person name="Jankowitsch F."/>
            <person name="Schwarz J."/>
            <person name="Ruckert C."/>
            <person name="Gust B."/>
            <person name="Szczepanowski R."/>
            <person name="Blom J."/>
            <person name="Pelzer S."/>
            <person name="Kalinowski J."/>
            <person name="Mack M."/>
        </authorList>
    </citation>
    <scope>NUCLEOTIDE SEQUENCE [LARGE SCALE GENOMIC DNA]</scope>
    <source>
        <strain evidence="3">DSM 101723 / JCM 4913 / KCC S-0913 / 768</strain>
    </source>
</reference>
<feature type="compositionally biased region" description="Low complexity" evidence="1">
    <location>
        <begin position="200"/>
        <end position="215"/>
    </location>
</feature>
<keyword evidence="3" id="KW-1185">Reference proteome</keyword>
<feature type="region of interest" description="Disordered" evidence="1">
    <location>
        <begin position="181"/>
        <end position="217"/>
    </location>
</feature>
<dbReference type="EMBL" id="HE971709">
    <property type="protein sequence ID" value="CCK24683.1"/>
    <property type="molecule type" value="Genomic_DNA"/>
</dbReference>
<dbReference type="KEGG" id="sdv:BN159_0304"/>
<organism evidence="2 3">
    <name type="scientific">Streptomyces davaonensis (strain DSM 101723 / JCM 4913 / KCC S-0913 / 768)</name>
    <dbReference type="NCBI Taxonomy" id="1214101"/>
    <lineage>
        <taxon>Bacteria</taxon>
        <taxon>Bacillati</taxon>
        <taxon>Actinomycetota</taxon>
        <taxon>Actinomycetes</taxon>
        <taxon>Kitasatosporales</taxon>
        <taxon>Streptomycetaceae</taxon>
        <taxon>Streptomyces</taxon>
    </lineage>
</organism>
<gene>
    <name evidence="2" type="ORF">BN159_0304</name>
</gene>
<dbReference type="STRING" id="1214101.BN159_0304"/>
<evidence type="ECO:0000256" key="1">
    <source>
        <dbReference type="SAM" id="MobiDB-lite"/>
    </source>
</evidence>
<dbReference type="HOGENOM" id="CLU_1146655_0_0_11"/>
<protein>
    <submittedName>
        <fullName evidence="2">Uncharacterized protein</fullName>
    </submittedName>
</protein>
<evidence type="ECO:0000313" key="3">
    <source>
        <dbReference type="Proteomes" id="UP000008043"/>
    </source>
</evidence>
<evidence type="ECO:0000313" key="2">
    <source>
        <dbReference type="EMBL" id="CCK24683.1"/>
    </source>
</evidence>
<accession>K4QUN1</accession>
<feature type="region of interest" description="Disordered" evidence="1">
    <location>
        <begin position="84"/>
        <end position="106"/>
    </location>
</feature>
<proteinExistence type="predicted"/>
<dbReference type="Proteomes" id="UP000008043">
    <property type="component" value="Chromosome"/>
</dbReference>